<dbReference type="Proteomes" id="UP000193689">
    <property type="component" value="Unassembled WGS sequence"/>
</dbReference>
<organism evidence="3 4">
    <name type="scientific">Pseudomassariella vexata</name>
    <dbReference type="NCBI Taxonomy" id="1141098"/>
    <lineage>
        <taxon>Eukaryota</taxon>
        <taxon>Fungi</taxon>
        <taxon>Dikarya</taxon>
        <taxon>Ascomycota</taxon>
        <taxon>Pezizomycotina</taxon>
        <taxon>Sordariomycetes</taxon>
        <taxon>Xylariomycetidae</taxon>
        <taxon>Amphisphaeriales</taxon>
        <taxon>Pseudomassariaceae</taxon>
        <taxon>Pseudomassariella</taxon>
    </lineage>
</organism>
<name>A0A1Y2DKV2_9PEZI</name>
<dbReference type="InterPro" id="IPR052895">
    <property type="entry name" value="HetReg/Transcr_Mod"/>
</dbReference>
<dbReference type="InterPro" id="IPR010730">
    <property type="entry name" value="HET"/>
</dbReference>
<sequence length="356" mass="40937">MATKAPRQLIRYSRLNPSKQEFRLLELQPAHNGNPDDQVVCRLVTVRLTEDLEYLALSSLYGDQSETERILVNGVPITITSHLAQALKHVRTVFFPTLTKRPAREPRRPDNKRAPRWLTHLLRHVSSILPDPDADGAGETPPLRLWIDALCINHQDDSEQSNQFLGMAQIYGSAKMVIGWLGLKTEYSDAGLACLKDIDEKMPVNWGEPADREAHPEDYAPRHEWAKQIAWTWQESADGSDFHQARHWIGANDFWNRPYFQRRWILEEIALARFPTFLLGDSIVSWKQVLRLNQALEEFRETESDVFPRHVKHQLAELPLGTVHALLDEFLRRKKMEVESDNTRSSKDTRSSAPSG</sequence>
<accession>A0A1Y2DKV2</accession>
<dbReference type="EMBL" id="MCFJ01000013">
    <property type="protein sequence ID" value="ORY59756.1"/>
    <property type="molecule type" value="Genomic_DNA"/>
</dbReference>
<dbReference type="InParanoid" id="A0A1Y2DKV2"/>
<reference evidence="3 4" key="1">
    <citation type="submission" date="2016-07" db="EMBL/GenBank/DDBJ databases">
        <title>Pervasive Adenine N6-methylation of Active Genes in Fungi.</title>
        <authorList>
            <consortium name="DOE Joint Genome Institute"/>
            <person name="Mondo S.J."/>
            <person name="Dannebaum R.O."/>
            <person name="Kuo R.C."/>
            <person name="Labutti K."/>
            <person name="Haridas S."/>
            <person name="Kuo A."/>
            <person name="Salamov A."/>
            <person name="Ahrendt S.R."/>
            <person name="Lipzen A."/>
            <person name="Sullivan W."/>
            <person name="Andreopoulos W.B."/>
            <person name="Clum A."/>
            <person name="Lindquist E."/>
            <person name="Daum C."/>
            <person name="Ramamoorthy G.K."/>
            <person name="Gryganskyi A."/>
            <person name="Culley D."/>
            <person name="Magnuson J.K."/>
            <person name="James T.Y."/>
            <person name="O'Malley M.A."/>
            <person name="Stajich J.E."/>
            <person name="Spatafora J.W."/>
            <person name="Visel A."/>
            <person name="Grigoriev I.V."/>
        </authorList>
    </citation>
    <scope>NUCLEOTIDE SEQUENCE [LARGE SCALE GENOMIC DNA]</scope>
    <source>
        <strain evidence="3 4">CBS 129021</strain>
    </source>
</reference>
<dbReference type="RefSeq" id="XP_040712330.1">
    <property type="nucleotide sequence ID" value="XM_040857345.1"/>
</dbReference>
<proteinExistence type="predicted"/>
<dbReference type="PANTHER" id="PTHR24148">
    <property type="entry name" value="ANKYRIN REPEAT DOMAIN-CONTAINING PROTEIN 39 HOMOLOG-RELATED"/>
    <property type="match status" value="1"/>
</dbReference>
<evidence type="ECO:0000259" key="2">
    <source>
        <dbReference type="Pfam" id="PF06985"/>
    </source>
</evidence>
<dbReference type="OrthoDB" id="5386682at2759"/>
<protein>
    <submittedName>
        <fullName evidence="3">Heterokaryon incompatibility protein</fullName>
    </submittedName>
</protein>
<dbReference type="GeneID" id="63773557"/>
<dbReference type="AlphaFoldDB" id="A0A1Y2DKV2"/>
<evidence type="ECO:0000313" key="3">
    <source>
        <dbReference type="EMBL" id="ORY59756.1"/>
    </source>
</evidence>
<keyword evidence="4" id="KW-1185">Reference proteome</keyword>
<dbReference type="Pfam" id="PF06985">
    <property type="entry name" value="HET"/>
    <property type="match status" value="1"/>
</dbReference>
<evidence type="ECO:0000313" key="4">
    <source>
        <dbReference type="Proteomes" id="UP000193689"/>
    </source>
</evidence>
<comment type="caution">
    <text evidence="3">The sequence shown here is derived from an EMBL/GenBank/DDBJ whole genome shotgun (WGS) entry which is preliminary data.</text>
</comment>
<dbReference type="PANTHER" id="PTHR24148:SF64">
    <property type="entry name" value="HETEROKARYON INCOMPATIBILITY DOMAIN-CONTAINING PROTEIN"/>
    <property type="match status" value="1"/>
</dbReference>
<feature type="domain" description="Heterokaryon incompatibility" evidence="2">
    <location>
        <begin position="144"/>
        <end position="268"/>
    </location>
</feature>
<evidence type="ECO:0000256" key="1">
    <source>
        <dbReference type="SAM" id="MobiDB-lite"/>
    </source>
</evidence>
<feature type="region of interest" description="Disordered" evidence="1">
    <location>
        <begin position="337"/>
        <end position="356"/>
    </location>
</feature>
<feature type="compositionally biased region" description="Basic and acidic residues" evidence="1">
    <location>
        <begin position="337"/>
        <end position="350"/>
    </location>
</feature>
<gene>
    <name evidence="3" type="ORF">BCR38DRAFT_376054</name>
</gene>